<evidence type="ECO:0000313" key="1">
    <source>
        <dbReference type="EMBL" id="ODS01062.1"/>
    </source>
</evidence>
<comment type="caution">
    <text evidence="1">The sequence shown here is derived from an EMBL/GenBank/DDBJ whole genome shotgun (WGS) entry which is preliminary data.</text>
</comment>
<reference evidence="1 2" key="1">
    <citation type="journal article" date="2016" name="Environ. Microbiol.">
        <title>New Methyloceanibacter diversity from North Sea sediments includes methanotroph containing solely the soluble methane monooxygenase.</title>
        <authorList>
            <person name="Vekeman B."/>
            <person name="Kerckhof F.M."/>
            <person name="Cremers G."/>
            <person name="de Vos P."/>
            <person name="Vandamme P."/>
            <person name="Boon N."/>
            <person name="Op den Camp H.J."/>
            <person name="Heylen K."/>
        </authorList>
    </citation>
    <scope>NUCLEOTIDE SEQUENCE [LARGE SCALE GENOMIC DNA]</scope>
    <source>
        <strain evidence="1 2">R-67174</strain>
    </source>
</reference>
<keyword evidence="2" id="KW-1185">Reference proteome</keyword>
<dbReference type="RefSeq" id="WP_069435907.1">
    <property type="nucleotide sequence ID" value="NZ_LPWG01000002.1"/>
</dbReference>
<organism evidence="1 2">
    <name type="scientific">Methyloceanibacter methanicus</name>
    <dbReference type="NCBI Taxonomy" id="1774968"/>
    <lineage>
        <taxon>Bacteria</taxon>
        <taxon>Pseudomonadati</taxon>
        <taxon>Pseudomonadota</taxon>
        <taxon>Alphaproteobacteria</taxon>
        <taxon>Hyphomicrobiales</taxon>
        <taxon>Hyphomicrobiaceae</taxon>
        <taxon>Methyloceanibacter</taxon>
    </lineage>
</organism>
<protein>
    <recommendedName>
        <fullName evidence="3">HTH merR-type domain-containing protein</fullName>
    </recommendedName>
</protein>
<dbReference type="AlphaFoldDB" id="A0A1E3W6D9"/>
<gene>
    <name evidence="1" type="ORF">AUC68_11805</name>
</gene>
<accession>A0A1E3W6D9</accession>
<dbReference type="EMBL" id="LPWG01000002">
    <property type="protein sequence ID" value="ODS01062.1"/>
    <property type="molecule type" value="Genomic_DNA"/>
</dbReference>
<name>A0A1E3W6D9_9HYPH</name>
<proteinExistence type="predicted"/>
<evidence type="ECO:0008006" key="3">
    <source>
        <dbReference type="Google" id="ProtNLM"/>
    </source>
</evidence>
<sequence length="160" mass="18544">MADQLFRSEPIITVSELVEMTGIGTHQVRDWRIRGYLEKIGDQAPNRRWFFTVYDALIVAILMKVYAVADVHTSRAVAETVVQDVVWWSLHELKLFSYPKLRRFVFVTKDGDVWVGTRMREVKSLAEPVGILVDAQDMAKKLLPKFRSAVRELHRQVSEK</sequence>
<evidence type="ECO:0000313" key="2">
    <source>
        <dbReference type="Proteomes" id="UP000094501"/>
    </source>
</evidence>
<dbReference type="Proteomes" id="UP000094501">
    <property type="component" value="Unassembled WGS sequence"/>
</dbReference>